<keyword evidence="2" id="KW-0548">Nucleotidyltransferase</keyword>
<keyword evidence="1" id="KW-0808">Transferase</keyword>
<feature type="region of interest" description="Disordered" evidence="6">
    <location>
        <begin position="339"/>
        <end position="409"/>
    </location>
</feature>
<proteinExistence type="predicted"/>
<dbReference type="CDD" id="cd00303">
    <property type="entry name" value="retropepsin_like"/>
    <property type="match status" value="1"/>
</dbReference>
<organism evidence="8 9">
    <name type="scientific">Phytophthora fragariaefolia</name>
    <dbReference type="NCBI Taxonomy" id="1490495"/>
    <lineage>
        <taxon>Eukaryota</taxon>
        <taxon>Sar</taxon>
        <taxon>Stramenopiles</taxon>
        <taxon>Oomycota</taxon>
        <taxon>Peronosporomycetes</taxon>
        <taxon>Peronosporales</taxon>
        <taxon>Peronosporaceae</taxon>
        <taxon>Phytophthora</taxon>
    </lineage>
</organism>
<dbReference type="CDD" id="cd01647">
    <property type="entry name" value="RT_LTR"/>
    <property type="match status" value="1"/>
</dbReference>
<dbReference type="PROSITE" id="PS50158">
    <property type="entry name" value="ZF_CCHC"/>
    <property type="match status" value="1"/>
</dbReference>
<dbReference type="InterPro" id="IPR036875">
    <property type="entry name" value="Znf_CCHC_sf"/>
</dbReference>
<evidence type="ECO:0000256" key="3">
    <source>
        <dbReference type="ARBA" id="ARBA00022722"/>
    </source>
</evidence>
<evidence type="ECO:0000256" key="5">
    <source>
        <dbReference type="PROSITE-ProRule" id="PRU00047"/>
    </source>
</evidence>
<feature type="compositionally biased region" description="Basic and acidic residues" evidence="6">
    <location>
        <begin position="142"/>
        <end position="153"/>
    </location>
</feature>
<evidence type="ECO:0000256" key="4">
    <source>
        <dbReference type="ARBA" id="ARBA00022759"/>
    </source>
</evidence>
<protein>
    <submittedName>
        <fullName evidence="8">Unnamed protein product</fullName>
    </submittedName>
</protein>
<keyword evidence="9" id="KW-1185">Reference proteome</keyword>
<sequence length="694" mass="78867">MYTIPGEKPSPVDQAAYPSSRARARRTCASGSSKWRRCAAIRGRNVCGDNETLPAIAGTAMEDPASGWFLFWASRTPAEEQTWELFTQDAFAHFEASNYQAILRQKLRQLRQVDDIKDYNGNGAMDQAVKYEMPHFGGDRKVRREKPEREQRYRGNPRMNHAQDKKPFSKRSFKPGQYAPTEPSKEGPMCYYCKKPGHFKRDCKKMKSDQETSSRVMYNRAPLFAVNGDIVQSDKKLKALFLLDCGATTVYVSRGFVKKYGLKTEVYSGRTIRLKRGDNKIGESMLDLVKIDIQLKRVTNYQCVAVVFDIPDEFDCVLGMPSFVNVQPNIDWKRRCFKDDDSSGPSTRDTSTSCGKCSQANGSGLHDAVVSEGSTTKSRDSCRAAVPETQSECEVETAERPAGDVKKLPRREKKNAKVEAMCIPGVIDSEGVETKYITRKKLRKILRLPAKDKPEHDFMIVLTNDTIKEIERDNKRNDEPDNVGSEKAKGFLQTDWESFKDNPALPVIEKHKNTVFMLELPDGLPMERDIEHRIDVKEIRAVAMMRKEDVFDSMAGAYYLSCMDLMSAYYQVRMKTDHIKYTAFQAPSGLYEYLVLPMGVSNAPATIHRLASSLLKVLSHTRSFYDDIYIFTKSRDINEHLQAIRGVLEILKVNKLYVKLSNFVFCAEEIPCLGDFIGRNGVRINPDKVQTIRD</sequence>
<dbReference type="PANTHER" id="PTHR37984:SF5">
    <property type="entry name" value="PROTEIN NYNRIN-LIKE"/>
    <property type="match status" value="1"/>
</dbReference>
<evidence type="ECO:0000313" key="8">
    <source>
        <dbReference type="EMBL" id="GMF35531.1"/>
    </source>
</evidence>
<evidence type="ECO:0000256" key="2">
    <source>
        <dbReference type="ARBA" id="ARBA00022695"/>
    </source>
</evidence>
<dbReference type="GO" id="GO:0004519">
    <property type="term" value="F:endonuclease activity"/>
    <property type="evidence" value="ECO:0007669"/>
    <property type="project" value="UniProtKB-KW"/>
</dbReference>
<dbReference type="GO" id="GO:0003676">
    <property type="term" value="F:nucleic acid binding"/>
    <property type="evidence" value="ECO:0007669"/>
    <property type="project" value="InterPro"/>
</dbReference>
<feature type="domain" description="CCHC-type" evidence="7">
    <location>
        <begin position="190"/>
        <end position="205"/>
    </location>
</feature>
<feature type="compositionally biased region" description="Basic and acidic residues" evidence="6">
    <location>
        <begin position="397"/>
        <end position="407"/>
    </location>
</feature>
<dbReference type="InterPro" id="IPR043128">
    <property type="entry name" value="Rev_trsase/Diguanyl_cyclase"/>
</dbReference>
<keyword evidence="3" id="KW-0540">Nuclease</keyword>
<comment type="caution">
    <text evidence="8">The sequence shown here is derived from an EMBL/GenBank/DDBJ whole genome shotgun (WGS) entry which is preliminary data.</text>
</comment>
<dbReference type="Pfam" id="PF00098">
    <property type="entry name" value="zf-CCHC"/>
    <property type="match status" value="1"/>
</dbReference>
<dbReference type="Gene3D" id="3.30.70.270">
    <property type="match status" value="1"/>
</dbReference>
<dbReference type="SUPFAM" id="SSF57756">
    <property type="entry name" value="Retrovirus zinc finger-like domains"/>
    <property type="match status" value="1"/>
</dbReference>
<reference evidence="8" key="1">
    <citation type="submission" date="2023-04" db="EMBL/GenBank/DDBJ databases">
        <title>Phytophthora fragariaefolia NBRC 109709.</title>
        <authorList>
            <person name="Ichikawa N."/>
            <person name="Sato H."/>
            <person name="Tonouchi N."/>
        </authorList>
    </citation>
    <scope>NUCLEOTIDE SEQUENCE</scope>
    <source>
        <strain evidence="8">NBRC 109709</strain>
    </source>
</reference>
<evidence type="ECO:0000256" key="6">
    <source>
        <dbReference type="SAM" id="MobiDB-lite"/>
    </source>
</evidence>
<accession>A0A9W6XC18</accession>
<evidence type="ECO:0000259" key="7">
    <source>
        <dbReference type="PROSITE" id="PS50158"/>
    </source>
</evidence>
<dbReference type="SUPFAM" id="SSF56672">
    <property type="entry name" value="DNA/RNA polymerases"/>
    <property type="match status" value="1"/>
</dbReference>
<keyword evidence="4" id="KW-0255">Endonuclease</keyword>
<dbReference type="InterPro" id="IPR043502">
    <property type="entry name" value="DNA/RNA_pol_sf"/>
</dbReference>
<dbReference type="GO" id="GO:0016779">
    <property type="term" value="F:nucleotidyltransferase activity"/>
    <property type="evidence" value="ECO:0007669"/>
    <property type="project" value="UniProtKB-KW"/>
</dbReference>
<evidence type="ECO:0000313" key="9">
    <source>
        <dbReference type="Proteomes" id="UP001165121"/>
    </source>
</evidence>
<feature type="region of interest" description="Disordered" evidence="6">
    <location>
        <begin position="142"/>
        <end position="185"/>
    </location>
</feature>
<keyword evidence="4" id="KW-0378">Hydrolase</keyword>
<dbReference type="PANTHER" id="PTHR37984">
    <property type="entry name" value="PROTEIN CBG26694"/>
    <property type="match status" value="1"/>
</dbReference>
<dbReference type="AlphaFoldDB" id="A0A9W6XC18"/>
<dbReference type="Pfam" id="PF13650">
    <property type="entry name" value="Asp_protease_2"/>
    <property type="match status" value="1"/>
</dbReference>
<feature type="compositionally biased region" description="Polar residues" evidence="6">
    <location>
        <begin position="343"/>
        <end position="362"/>
    </location>
</feature>
<dbReference type="Gene3D" id="3.10.10.10">
    <property type="entry name" value="HIV Type 1 Reverse Transcriptase, subunit A, domain 1"/>
    <property type="match status" value="1"/>
</dbReference>
<dbReference type="GO" id="GO:0008270">
    <property type="term" value="F:zinc ion binding"/>
    <property type="evidence" value="ECO:0007669"/>
    <property type="project" value="UniProtKB-KW"/>
</dbReference>
<dbReference type="Pfam" id="PF00078">
    <property type="entry name" value="RVT_1"/>
    <property type="match status" value="1"/>
</dbReference>
<dbReference type="EMBL" id="BSXT01000874">
    <property type="protein sequence ID" value="GMF35531.1"/>
    <property type="molecule type" value="Genomic_DNA"/>
</dbReference>
<dbReference type="InterPro" id="IPR021109">
    <property type="entry name" value="Peptidase_aspartic_dom_sf"/>
</dbReference>
<keyword evidence="5" id="KW-0479">Metal-binding</keyword>
<dbReference type="Proteomes" id="UP001165121">
    <property type="component" value="Unassembled WGS sequence"/>
</dbReference>
<gene>
    <name evidence="8" type="ORF">Pfra01_000943100</name>
</gene>
<dbReference type="OrthoDB" id="120239at2759"/>
<dbReference type="Gene3D" id="2.40.70.10">
    <property type="entry name" value="Acid Proteases"/>
    <property type="match status" value="1"/>
</dbReference>
<dbReference type="InterPro" id="IPR000477">
    <property type="entry name" value="RT_dom"/>
</dbReference>
<keyword evidence="5" id="KW-0863">Zinc-finger</keyword>
<keyword evidence="5" id="KW-0862">Zinc</keyword>
<dbReference type="Gene3D" id="4.10.60.10">
    <property type="entry name" value="Zinc finger, CCHC-type"/>
    <property type="match status" value="1"/>
</dbReference>
<name>A0A9W6XC18_9STRA</name>
<dbReference type="SMART" id="SM00343">
    <property type="entry name" value="ZnF_C2HC"/>
    <property type="match status" value="1"/>
</dbReference>
<dbReference type="InterPro" id="IPR050951">
    <property type="entry name" value="Retrovirus_Pol_polyprotein"/>
</dbReference>
<evidence type="ECO:0000256" key="1">
    <source>
        <dbReference type="ARBA" id="ARBA00022679"/>
    </source>
</evidence>
<dbReference type="InterPro" id="IPR001878">
    <property type="entry name" value="Znf_CCHC"/>
</dbReference>